<dbReference type="AlphaFoldDB" id="A0A8S1IMI8"/>
<name>A0A8S1IMI8_9CHLO</name>
<evidence type="ECO:0000256" key="1">
    <source>
        <dbReference type="SAM" id="MobiDB-lite"/>
    </source>
</evidence>
<sequence>MVATAPTKGMVALKEQVQGKVTSIGQNVAKQLQGGESTSGGQQKAQQAAGNCELKKLSHSQGARPSAPPSPAGGKSSGSGTPPKTSPSRSCIIAPDFPPEVQAGVARLEAVAKKVQPPSGEKKKIPAVLNDQLHSDVAVFTSYCEMGRSAAAKLVADLMRFMDPFTSKENLRKKFMSKRSTQGEETAREREKTLNRVKGKLHRAIQDRMLAAKREESGPSPSHKNEPANNEDDDFQSPQGTKPRGRSRNLPWNKKIQRLLYDAVSAHQKRRDAGDEVAESILGELLSYWPPGCVTEEAMMQNILKERRRRESAAALAEKASQSQPTAETKTVQNSQPGGENSQPGNTQGLPPRRQSTTEPEHQDGVAVRGSQDANKVNGASQIQNPVAAAPVHSPVAAIPTSGQSSQTPI</sequence>
<protein>
    <submittedName>
        <fullName evidence="2">Uncharacterized protein</fullName>
    </submittedName>
</protein>
<dbReference type="EMBL" id="CAJHUC010000428">
    <property type="protein sequence ID" value="CAD7696069.1"/>
    <property type="molecule type" value="Genomic_DNA"/>
</dbReference>
<feature type="compositionally biased region" description="Basic and acidic residues" evidence="1">
    <location>
        <begin position="181"/>
        <end position="194"/>
    </location>
</feature>
<feature type="region of interest" description="Disordered" evidence="1">
    <location>
        <begin position="32"/>
        <end position="96"/>
    </location>
</feature>
<feature type="compositionally biased region" description="Low complexity" evidence="1">
    <location>
        <begin position="40"/>
        <end position="50"/>
    </location>
</feature>
<feature type="compositionally biased region" description="Polar residues" evidence="1">
    <location>
        <begin position="322"/>
        <end position="358"/>
    </location>
</feature>
<gene>
    <name evidence="2" type="ORF">OSTQU699_LOCUS1430</name>
</gene>
<dbReference type="Proteomes" id="UP000708148">
    <property type="component" value="Unassembled WGS sequence"/>
</dbReference>
<feature type="compositionally biased region" description="Polar residues" evidence="1">
    <location>
        <begin position="401"/>
        <end position="410"/>
    </location>
</feature>
<evidence type="ECO:0000313" key="2">
    <source>
        <dbReference type="EMBL" id="CAD7696069.1"/>
    </source>
</evidence>
<comment type="caution">
    <text evidence="2">The sequence shown here is derived from an EMBL/GenBank/DDBJ whole genome shotgun (WGS) entry which is preliminary data.</text>
</comment>
<feature type="region of interest" description="Disordered" evidence="1">
    <location>
        <begin position="306"/>
        <end position="410"/>
    </location>
</feature>
<proteinExistence type="predicted"/>
<feature type="compositionally biased region" description="Polar residues" evidence="1">
    <location>
        <begin position="372"/>
        <end position="385"/>
    </location>
</feature>
<keyword evidence="3" id="KW-1185">Reference proteome</keyword>
<feature type="compositionally biased region" description="Low complexity" evidence="1">
    <location>
        <begin position="386"/>
        <end position="398"/>
    </location>
</feature>
<feature type="compositionally biased region" description="Basic and acidic residues" evidence="1">
    <location>
        <begin position="204"/>
        <end position="217"/>
    </location>
</feature>
<feature type="compositionally biased region" description="Low complexity" evidence="1">
    <location>
        <begin position="72"/>
        <end position="90"/>
    </location>
</feature>
<accession>A0A8S1IMI8</accession>
<evidence type="ECO:0000313" key="3">
    <source>
        <dbReference type="Proteomes" id="UP000708148"/>
    </source>
</evidence>
<reference evidence="2" key="1">
    <citation type="submission" date="2020-12" db="EMBL/GenBank/DDBJ databases">
        <authorList>
            <person name="Iha C."/>
        </authorList>
    </citation>
    <scope>NUCLEOTIDE SEQUENCE</scope>
</reference>
<feature type="region of interest" description="Disordered" evidence="1">
    <location>
        <begin position="172"/>
        <end position="254"/>
    </location>
</feature>
<organism evidence="2 3">
    <name type="scientific">Ostreobium quekettii</name>
    <dbReference type="NCBI Taxonomy" id="121088"/>
    <lineage>
        <taxon>Eukaryota</taxon>
        <taxon>Viridiplantae</taxon>
        <taxon>Chlorophyta</taxon>
        <taxon>core chlorophytes</taxon>
        <taxon>Ulvophyceae</taxon>
        <taxon>TCBD clade</taxon>
        <taxon>Bryopsidales</taxon>
        <taxon>Ostreobineae</taxon>
        <taxon>Ostreobiaceae</taxon>
        <taxon>Ostreobium</taxon>
    </lineage>
</organism>